<reference evidence="6 7" key="1">
    <citation type="submission" date="2023-09" db="EMBL/GenBank/DDBJ databases">
        <title>Nesidiocoris tenuis whole genome shotgun sequence.</title>
        <authorList>
            <person name="Shibata T."/>
            <person name="Shimoda M."/>
            <person name="Kobayashi T."/>
            <person name="Uehara T."/>
        </authorList>
    </citation>
    <scope>NUCLEOTIDE SEQUENCE [LARGE SCALE GENOMIC DNA]</scope>
    <source>
        <strain evidence="6 7">Japan</strain>
    </source>
</reference>
<dbReference type="InterPro" id="IPR011011">
    <property type="entry name" value="Znf_FYVE_PHD"/>
</dbReference>
<keyword evidence="3" id="KW-0862">Zinc</keyword>
<dbReference type="SUPFAM" id="SSF57903">
    <property type="entry name" value="FYVE/PHD zinc finger"/>
    <property type="match status" value="1"/>
</dbReference>
<keyword evidence="7" id="KW-1185">Reference proteome</keyword>
<dbReference type="InterPro" id="IPR027417">
    <property type="entry name" value="P-loop_NTPase"/>
</dbReference>
<gene>
    <name evidence="6" type="ORF">NTJ_06202</name>
</gene>
<organism evidence="6 7">
    <name type="scientific">Nesidiocoris tenuis</name>
    <dbReference type="NCBI Taxonomy" id="355587"/>
    <lineage>
        <taxon>Eukaryota</taxon>
        <taxon>Metazoa</taxon>
        <taxon>Ecdysozoa</taxon>
        <taxon>Arthropoda</taxon>
        <taxon>Hexapoda</taxon>
        <taxon>Insecta</taxon>
        <taxon>Pterygota</taxon>
        <taxon>Neoptera</taxon>
        <taxon>Paraneoptera</taxon>
        <taxon>Hemiptera</taxon>
        <taxon>Heteroptera</taxon>
        <taxon>Panheteroptera</taxon>
        <taxon>Cimicomorpha</taxon>
        <taxon>Miridae</taxon>
        <taxon>Dicyphina</taxon>
        <taxon>Nesidiocoris</taxon>
    </lineage>
</organism>
<dbReference type="Gene3D" id="3.30.40.10">
    <property type="entry name" value="Zinc/RING finger domain, C3HC4 (zinc finger)"/>
    <property type="match status" value="1"/>
</dbReference>
<evidence type="ECO:0000313" key="6">
    <source>
        <dbReference type="EMBL" id="BES93392.1"/>
    </source>
</evidence>
<dbReference type="SUPFAM" id="SSF52540">
    <property type="entry name" value="P-loop containing nucleoside triphosphate hydrolases"/>
    <property type="match status" value="1"/>
</dbReference>
<dbReference type="SMART" id="SM00064">
    <property type="entry name" value="FYVE"/>
    <property type="match status" value="1"/>
</dbReference>
<dbReference type="InterPro" id="IPR042427">
    <property type="entry name" value="ZFYV1"/>
</dbReference>
<feature type="domain" description="FYVE-type" evidence="5">
    <location>
        <begin position="531"/>
        <end position="587"/>
    </location>
</feature>
<keyword evidence="2 4" id="KW-0863">Zinc-finger</keyword>
<protein>
    <submittedName>
        <fullName evidence="6">Zinc finger FYVE domain-containing protein 1-like</fullName>
    </submittedName>
</protein>
<dbReference type="CDD" id="cd15734">
    <property type="entry name" value="FYVE_ZFYV1"/>
    <property type="match status" value="1"/>
</dbReference>
<accession>A0ABN7AQ03</accession>
<dbReference type="EMBL" id="AP028912">
    <property type="protein sequence ID" value="BES93392.1"/>
    <property type="molecule type" value="Genomic_DNA"/>
</dbReference>
<name>A0ABN7AQ03_9HEMI</name>
<evidence type="ECO:0000313" key="7">
    <source>
        <dbReference type="Proteomes" id="UP001307889"/>
    </source>
</evidence>
<dbReference type="Proteomes" id="UP001307889">
    <property type="component" value="Chromosome 4"/>
</dbReference>
<proteinExistence type="predicted"/>
<evidence type="ECO:0000256" key="1">
    <source>
        <dbReference type="ARBA" id="ARBA00022723"/>
    </source>
</evidence>
<dbReference type="InterPro" id="IPR013083">
    <property type="entry name" value="Znf_RING/FYVE/PHD"/>
</dbReference>
<evidence type="ECO:0000256" key="2">
    <source>
        <dbReference type="ARBA" id="ARBA00022771"/>
    </source>
</evidence>
<evidence type="ECO:0000256" key="3">
    <source>
        <dbReference type="ARBA" id="ARBA00022833"/>
    </source>
</evidence>
<dbReference type="InterPro" id="IPR017455">
    <property type="entry name" value="Znf_FYVE-rel"/>
</dbReference>
<dbReference type="PROSITE" id="PS50178">
    <property type="entry name" value="ZF_FYVE"/>
    <property type="match status" value="1"/>
</dbReference>
<evidence type="ECO:0000259" key="5">
    <source>
        <dbReference type="PROSITE" id="PS50178"/>
    </source>
</evidence>
<sequence>MAEHLTNGRLANVSPALMEPLDTSFSLISIGTRDFDSSVEKADVSYPKKRLSSMPDVTLTAEFTSLRLGSVDDNENTMKKAFQLINPQERLNVGSVEEFLDLLGCDSDIEKVPRVKVVSIVGNTGDGKSHTLNHCFFNGDEVFRTSPAQESCTIGVWAAYDPELQIVCLDTEGLMGSAKLADAHHRARLLVKILGVSDLVIYRTRSARLHENMFTFLGRASRHFANHLQSCLESIWQKVDMGGSISALGPAVIIFHETLNTKPLPAGGIPSPEDYLRLKFQELGLNVDAFSSLKYLGQTGGEGETSYSQLYGLVKAELNNTNVRSPRSPAAVFHVLKALNDRFNGTIVSQEEVIPDSYFTCPAFCQSCKSRCTLSMGHQATGTAHHTPNKCRYQHQFENLYYVCKTCHANGNEVRVEPHYSSSTENSWFEVITHYAWSGYVIECPHCGEIYRSRQYWYGNIPPENGAVRTEIHHVWPGAKCAGSNNQVSAQKVLDSVSYLTGAVMSASQTPTKALGSWMTDQVAPKYWRPNAEITNCIVCQKVFTASMTKHHCRMCGEGVCDNCSKNSKPVPERGWYSPARVCDTCFCPPSTKKKREETGGNVGVDEKEVIPRKVGEAVVSTISSVASILTYPKSE</sequence>
<dbReference type="Gene3D" id="3.40.50.300">
    <property type="entry name" value="P-loop containing nucleotide triphosphate hydrolases"/>
    <property type="match status" value="1"/>
</dbReference>
<dbReference type="Pfam" id="PF01363">
    <property type="entry name" value="FYVE"/>
    <property type="match status" value="1"/>
</dbReference>
<evidence type="ECO:0000256" key="4">
    <source>
        <dbReference type="PROSITE-ProRule" id="PRU00091"/>
    </source>
</evidence>
<dbReference type="PANTHER" id="PTHR46624:SF4">
    <property type="entry name" value="FYVE-TYPE DOMAIN-CONTAINING PROTEIN"/>
    <property type="match status" value="1"/>
</dbReference>
<dbReference type="InterPro" id="IPR000306">
    <property type="entry name" value="Znf_FYVE"/>
</dbReference>
<dbReference type="PANTHER" id="PTHR46624">
    <property type="entry name" value="AGAP002036-PA"/>
    <property type="match status" value="1"/>
</dbReference>
<keyword evidence="1" id="KW-0479">Metal-binding</keyword>